<gene>
    <name evidence="2" type="ORF">O181_025738</name>
</gene>
<name>A0A9Q3GZE3_9BASI</name>
<dbReference type="EMBL" id="AVOT02008449">
    <property type="protein sequence ID" value="MBW0486023.1"/>
    <property type="molecule type" value="Genomic_DNA"/>
</dbReference>
<organism evidence="2 3">
    <name type="scientific">Austropuccinia psidii MF-1</name>
    <dbReference type="NCBI Taxonomy" id="1389203"/>
    <lineage>
        <taxon>Eukaryota</taxon>
        <taxon>Fungi</taxon>
        <taxon>Dikarya</taxon>
        <taxon>Basidiomycota</taxon>
        <taxon>Pucciniomycotina</taxon>
        <taxon>Pucciniomycetes</taxon>
        <taxon>Pucciniales</taxon>
        <taxon>Sphaerophragmiaceae</taxon>
        <taxon>Austropuccinia</taxon>
    </lineage>
</organism>
<dbReference type="AlphaFoldDB" id="A0A9Q3GZE3"/>
<dbReference type="Proteomes" id="UP000765509">
    <property type="component" value="Unassembled WGS sequence"/>
</dbReference>
<evidence type="ECO:0000259" key="1">
    <source>
        <dbReference type="PROSITE" id="PS50878"/>
    </source>
</evidence>
<keyword evidence="3" id="KW-1185">Reference proteome</keyword>
<proteinExistence type="predicted"/>
<accession>A0A9Q3GZE3</accession>
<evidence type="ECO:0000313" key="2">
    <source>
        <dbReference type="EMBL" id="MBW0486023.1"/>
    </source>
</evidence>
<sequence>MGIFLDIKVAYPLVHKDRLIYTLERKGCPPYWHLYINSFLSDRRTSLNLNKFLSQKFQIPNGLPQGSPLLITLYLLYNSGLILPSRPSLNKDTISLVYIGDITHLLAVPDIQHGEDTAREVMDRSRNWGLRYSAIFDEKKLTLLCLQTRNNPQTKSKLQGPPSSSRTK</sequence>
<comment type="caution">
    <text evidence="2">The sequence shown here is derived from an EMBL/GenBank/DDBJ whole genome shotgun (WGS) entry which is preliminary data.</text>
</comment>
<dbReference type="OrthoDB" id="3044497at2759"/>
<evidence type="ECO:0000313" key="3">
    <source>
        <dbReference type="Proteomes" id="UP000765509"/>
    </source>
</evidence>
<reference evidence="2" key="1">
    <citation type="submission" date="2021-03" db="EMBL/GenBank/DDBJ databases">
        <title>Draft genome sequence of rust myrtle Austropuccinia psidii MF-1, a brazilian biotype.</title>
        <authorList>
            <person name="Quecine M.C."/>
            <person name="Pachon D.M.R."/>
            <person name="Bonatelli M.L."/>
            <person name="Correr F.H."/>
            <person name="Franceschini L.M."/>
            <person name="Leite T.F."/>
            <person name="Margarido G.R.A."/>
            <person name="Almeida C.A."/>
            <person name="Ferrarezi J.A."/>
            <person name="Labate C.A."/>
        </authorList>
    </citation>
    <scope>NUCLEOTIDE SEQUENCE</scope>
    <source>
        <strain evidence="2">MF-1</strain>
    </source>
</reference>
<dbReference type="PANTHER" id="PTHR33481:SF1">
    <property type="entry name" value="ENDONUCLEASE_EXONUCLEASE_PHOSPHATASE DOMAIN-CONTAINING PROTEIN-RELATED"/>
    <property type="match status" value="1"/>
</dbReference>
<dbReference type="PROSITE" id="PS50878">
    <property type="entry name" value="RT_POL"/>
    <property type="match status" value="1"/>
</dbReference>
<dbReference type="InterPro" id="IPR000477">
    <property type="entry name" value="RT_dom"/>
</dbReference>
<protein>
    <recommendedName>
        <fullName evidence="1">Reverse transcriptase domain-containing protein</fullName>
    </recommendedName>
</protein>
<feature type="domain" description="Reverse transcriptase" evidence="1">
    <location>
        <begin position="1"/>
        <end position="168"/>
    </location>
</feature>
<dbReference type="PANTHER" id="PTHR33481">
    <property type="entry name" value="REVERSE TRANSCRIPTASE"/>
    <property type="match status" value="1"/>
</dbReference>
<dbReference type="Pfam" id="PF00078">
    <property type="entry name" value="RVT_1"/>
    <property type="match status" value="1"/>
</dbReference>